<dbReference type="PROSITE" id="PS51318">
    <property type="entry name" value="TAT"/>
    <property type="match status" value="1"/>
</dbReference>
<dbReference type="CDD" id="cd16027">
    <property type="entry name" value="SGSH"/>
    <property type="match status" value="1"/>
</dbReference>
<evidence type="ECO:0000256" key="1">
    <source>
        <dbReference type="ARBA" id="ARBA00008779"/>
    </source>
</evidence>
<protein>
    <submittedName>
        <fullName evidence="4">Choline-sulfatase</fullName>
        <ecNumber evidence="4">3.1.6.6</ecNumber>
    </submittedName>
</protein>
<dbReference type="GO" id="GO:0047753">
    <property type="term" value="F:choline-sulfatase activity"/>
    <property type="evidence" value="ECO:0007669"/>
    <property type="project" value="UniProtKB-EC"/>
</dbReference>
<proteinExistence type="inferred from homology"/>
<comment type="similarity">
    <text evidence="1">Belongs to the sulfatase family.</text>
</comment>
<reference evidence="5" key="1">
    <citation type="submission" date="2017-02" db="EMBL/GenBank/DDBJ databases">
        <title>Comparative genomics and description of representatives of a novel lineage of planctomycetes thriving in anoxic sediments.</title>
        <authorList>
            <person name="Spring S."/>
            <person name="Bunk B."/>
            <person name="Sproer C."/>
        </authorList>
    </citation>
    <scope>NUCLEOTIDE SEQUENCE [LARGE SCALE GENOMIC DNA]</scope>
    <source>
        <strain evidence="5">SM-Chi-D1</strain>
    </source>
</reference>
<dbReference type="Pfam" id="PF00884">
    <property type="entry name" value="Sulfatase"/>
    <property type="match status" value="1"/>
</dbReference>
<keyword evidence="2 4" id="KW-0378">Hydrolase</keyword>
<dbReference type="EMBL" id="CP019646">
    <property type="protein sequence ID" value="AQQ69891.1"/>
    <property type="molecule type" value="Genomic_DNA"/>
</dbReference>
<dbReference type="KEGG" id="pbas:SMSP2_00225"/>
<dbReference type="Gene3D" id="2.60.120.260">
    <property type="entry name" value="Galactose-binding domain-like"/>
    <property type="match status" value="1"/>
</dbReference>
<dbReference type="PANTHER" id="PTHR42693:SF53">
    <property type="entry name" value="ENDO-4-O-SULFATASE"/>
    <property type="match status" value="1"/>
</dbReference>
<dbReference type="RefSeq" id="WP_146682193.1">
    <property type="nucleotide sequence ID" value="NZ_CP019646.1"/>
</dbReference>
<dbReference type="InterPro" id="IPR017850">
    <property type="entry name" value="Alkaline_phosphatase_core_sf"/>
</dbReference>
<dbReference type="OrthoDB" id="9762324at2"/>
<keyword evidence="5" id="KW-1185">Reference proteome</keyword>
<evidence type="ECO:0000313" key="5">
    <source>
        <dbReference type="Proteomes" id="UP000188181"/>
    </source>
</evidence>
<evidence type="ECO:0000259" key="3">
    <source>
        <dbReference type="Pfam" id="PF00884"/>
    </source>
</evidence>
<dbReference type="SUPFAM" id="SSF53649">
    <property type="entry name" value="Alkaline phosphatase-like"/>
    <property type="match status" value="1"/>
</dbReference>
<dbReference type="AlphaFoldDB" id="A0A1Q2MB35"/>
<evidence type="ECO:0000313" key="4">
    <source>
        <dbReference type="EMBL" id="AQQ69891.1"/>
    </source>
</evidence>
<organism evidence="4 5">
    <name type="scientific">Limihaloglobus sulfuriphilus</name>
    <dbReference type="NCBI Taxonomy" id="1851148"/>
    <lineage>
        <taxon>Bacteria</taxon>
        <taxon>Pseudomonadati</taxon>
        <taxon>Planctomycetota</taxon>
        <taxon>Phycisphaerae</taxon>
        <taxon>Sedimentisphaerales</taxon>
        <taxon>Sedimentisphaeraceae</taxon>
        <taxon>Limihaloglobus</taxon>
    </lineage>
</organism>
<feature type="domain" description="Sulfatase N-terminal" evidence="3">
    <location>
        <begin position="34"/>
        <end position="327"/>
    </location>
</feature>
<dbReference type="GO" id="GO:0004065">
    <property type="term" value="F:arylsulfatase activity"/>
    <property type="evidence" value="ECO:0007669"/>
    <property type="project" value="TreeGrafter"/>
</dbReference>
<sequence precursor="true">MQKNRRDFLKAAVGTLAAFSFTAQTIAQDHNKRPNILMVTADDMSFDTLGCYGNKTEDITPNLDRFAGQSVKLENGFVTVSVCQPCRSSWITGRLPQHNGTTGFNPIAPGVPRLGQVMKQGGYYTGIVLKVPHFAPATEDDWDYINNDMPGHGREPKEFAPMLEEFLNKADKSGKPFFLIINITDPHRPFVGSSQEKAKYEKRRKPAPKPSRIYKADEIAVPGYLPDTPGMRGELVQYYNTAKRCDDSFGVIMKTFDKTEYKDDSVVMFLSDHGAPLPFAKGSIYRQSVQTPWMIRWPGVTKAGTSNERLFANGYDLMPTVLDMAGVPAPPHMDGKSFAPALKGKTYDGFDTGYGVFFRAHTFHFNQRAIHEKKWSYIYNEWAAWQFGDVDFIADNMTPVLYPAAETDPEVARRYEFYLNRAPEELYDYENDPWSLVNLASNPKYYDQLKIMREKMLKRLTDTTDPATNSFRQFINANAKMKPVSGENLIKNPGFDDGDRHWSGSGETAEIVTDAKTGNKYAQIVDISKDKNKNCGWASKKVPVRPGAFYAARVTVNVNCADGANVYLRYFDKDGKYLGQGYTNLPMRCFAPRMVEIAPIKTPKNAAALDFYAATGGNAAGVFWIDDVEVVEVAG</sequence>
<dbReference type="Gene3D" id="3.40.720.10">
    <property type="entry name" value="Alkaline Phosphatase, subunit A"/>
    <property type="match status" value="1"/>
</dbReference>
<dbReference type="InterPro" id="IPR006311">
    <property type="entry name" value="TAT_signal"/>
</dbReference>
<name>A0A1Q2MB35_9BACT</name>
<dbReference type="InterPro" id="IPR050738">
    <property type="entry name" value="Sulfatase"/>
</dbReference>
<evidence type="ECO:0000256" key="2">
    <source>
        <dbReference type="ARBA" id="ARBA00022801"/>
    </source>
</evidence>
<dbReference type="PANTHER" id="PTHR42693">
    <property type="entry name" value="ARYLSULFATASE FAMILY MEMBER"/>
    <property type="match status" value="1"/>
</dbReference>
<dbReference type="Proteomes" id="UP000188181">
    <property type="component" value="Chromosome"/>
</dbReference>
<gene>
    <name evidence="4" type="primary">betC_1</name>
    <name evidence="4" type="ORF">SMSP2_00225</name>
</gene>
<dbReference type="InterPro" id="IPR000917">
    <property type="entry name" value="Sulfatase_N"/>
</dbReference>
<dbReference type="EC" id="3.1.6.6" evidence="4"/>
<accession>A0A1Q2MB35</accession>